<feature type="region of interest" description="Disordered" evidence="1">
    <location>
        <begin position="95"/>
        <end position="118"/>
    </location>
</feature>
<feature type="transmembrane region" description="Helical" evidence="2">
    <location>
        <begin position="130"/>
        <end position="148"/>
    </location>
</feature>
<accession>A0A4S8NAH3</accession>
<dbReference type="GO" id="GO:0016020">
    <property type="term" value="C:membrane"/>
    <property type="evidence" value="ECO:0007669"/>
    <property type="project" value="TreeGrafter"/>
</dbReference>
<dbReference type="Pfam" id="PF01757">
    <property type="entry name" value="Acyl_transf_3"/>
    <property type="match status" value="1"/>
</dbReference>
<proteinExistence type="predicted"/>
<evidence type="ECO:0000259" key="3">
    <source>
        <dbReference type="Pfam" id="PF01757"/>
    </source>
</evidence>
<dbReference type="GO" id="GO:0009103">
    <property type="term" value="P:lipopolysaccharide biosynthetic process"/>
    <property type="evidence" value="ECO:0007669"/>
    <property type="project" value="TreeGrafter"/>
</dbReference>
<dbReference type="InterPro" id="IPR002656">
    <property type="entry name" value="Acyl_transf_3_dom"/>
</dbReference>
<evidence type="ECO:0000313" key="5">
    <source>
        <dbReference type="EMBL" id="THV12931.1"/>
    </source>
</evidence>
<evidence type="ECO:0000256" key="2">
    <source>
        <dbReference type="SAM" id="Phobius"/>
    </source>
</evidence>
<keyword evidence="2" id="KW-0812">Transmembrane</keyword>
<name>A0A4S8NAH3_9ACTN</name>
<dbReference type="PANTHER" id="PTHR23028">
    <property type="entry name" value="ACETYLTRANSFERASE"/>
    <property type="match status" value="1"/>
</dbReference>
<evidence type="ECO:0000313" key="6">
    <source>
        <dbReference type="Proteomes" id="UP000307087"/>
    </source>
</evidence>
<comment type="caution">
    <text evidence="5">The sequence shown here is derived from an EMBL/GenBank/DDBJ whole genome shotgun (WGS) entry which is preliminary data.</text>
</comment>
<keyword evidence="2" id="KW-1133">Transmembrane helix</keyword>
<dbReference type="AlphaFoldDB" id="A0A4S8NAH3"/>
<organism evidence="5 6">
    <name type="scientific">Nocardioides caeni</name>
    <dbReference type="NCBI Taxonomy" id="574700"/>
    <lineage>
        <taxon>Bacteria</taxon>
        <taxon>Bacillati</taxon>
        <taxon>Actinomycetota</taxon>
        <taxon>Actinomycetes</taxon>
        <taxon>Propionibacteriales</taxon>
        <taxon>Nocardioidaceae</taxon>
        <taxon>Nocardioides</taxon>
    </lineage>
</organism>
<feature type="transmembrane region" description="Helical" evidence="2">
    <location>
        <begin position="379"/>
        <end position="399"/>
    </location>
</feature>
<keyword evidence="6" id="KW-1185">Reference proteome</keyword>
<protein>
    <submittedName>
        <fullName evidence="5">Acyltransferase</fullName>
    </submittedName>
</protein>
<dbReference type="GO" id="GO:0016747">
    <property type="term" value="F:acyltransferase activity, transferring groups other than amino-acyl groups"/>
    <property type="evidence" value="ECO:0007669"/>
    <property type="project" value="InterPro"/>
</dbReference>
<dbReference type="Proteomes" id="UP000307087">
    <property type="component" value="Unassembled WGS sequence"/>
</dbReference>
<dbReference type="InterPro" id="IPR050879">
    <property type="entry name" value="Acyltransferase_3"/>
</dbReference>
<feature type="transmembrane region" description="Helical" evidence="2">
    <location>
        <begin position="295"/>
        <end position="315"/>
    </location>
</feature>
<keyword evidence="5" id="KW-0808">Transferase</keyword>
<feature type="transmembrane region" description="Helical" evidence="2">
    <location>
        <begin position="443"/>
        <end position="461"/>
    </location>
</feature>
<reference evidence="5 6" key="1">
    <citation type="journal article" date="2009" name="Int. J. Syst. Evol. Microbiol.">
        <title>Nocardioides caeni sp. nov., isolated from wastewater.</title>
        <authorList>
            <person name="Yoon J.H."/>
            <person name="Kang S.J."/>
            <person name="Park S."/>
            <person name="Kim W."/>
            <person name="Oh T.K."/>
        </authorList>
    </citation>
    <scope>NUCLEOTIDE SEQUENCE [LARGE SCALE GENOMIC DNA]</scope>
    <source>
        <strain evidence="5 6">DSM 23134</strain>
    </source>
</reference>
<keyword evidence="5" id="KW-0012">Acyltransferase</keyword>
<feature type="transmembrane region" description="Helical" evidence="2">
    <location>
        <begin position="482"/>
        <end position="502"/>
    </location>
</feature>
<gene>
    <name evidence="5" type="ORF">E9934_11165</name>
</gene>
<feature type="domain" description="Acyltransferase 3" evidence="3">
    <location>
        <begin position="129"/>
        <end position="459"/>
    </location>
</feature>
<feature type="transmembrane region" description="Helical" evidence="2">
    <location>
        <begin position="351"/>
        <end position="373"/>
    </location>
</feature>
<sequence length="814" mass="86155">MARTAKAGGQDGTDATRADDAHPVVVGHALNLSFPSLRPLPVGSRCGYRTLWIPVRKAPDRCQRYACGPSAEKGRHPWDRSHGLGAPRRRVAACSAVGDRSDRRGGETTTPAPPAAPEERWIGIGHRADVQGIRGVAVAIILLAHVGLPGAAGGAVGIDLFFVVSGFVITAVLLEELHRSRTISLPTFVAHRARRILPAATVVVAATALACWLWYPVTRLSSALDDALSVLAFVANYRFIREETGYVAAEALPSPFQHFWSLSVEEHFYVGWPLALLAVLLLARRRPTRARHGAIAVGLVILVASYVMSVVVATSSAPTAHYASHTRAWELAAGCLVALLLPTWRSLSPRVAAGAGWLGAGAVAGTVAAYGAWTTFPAWAIAVPVAGSVLVIVAGTTLSSGPVARVLSIAPLLHLGRISYSLYLWHWPLLVLGPLALDRPPSLGLGLLLLAAALPLAHVTYRWVEHPARTSAFLRARARRGIAAGAALSATALAVVLGLTALTAPATSTPVDASTVPRVGDLATLRAELLAGLQTQRVPDDVLPALERIALDGPATYGDGCNLDYADVEPPGECGYGNPDGPTVVLLGASHAAQWFPPLRSLAVSRGWHLLNRTKVACTPAAVRIGTTQHAGEYVECRTWRGVVLREIEEIAPDLVIVTGADAAPLLGHGKEGGATEWAAAWVQTVRRLQAAADEVVVLGDTPRTFADLSAPDCLALHRDDVPACVRTSVYAPPARDRREAAHAALAGLAGVEVVDTEPWFCVDGRCPLIARGLQVYRDAHHISTAFAYYLSPVLEDVLPRVGVRRDEPVGQLP</sequence>
<feature type="region of interest" description="Disordered" evidence="1">
    <location>
        <begin position="1"/>
        <end position="20"/>
    </location>
</feature>
<dbReference type="InterPro" id="IPR043968">
    <property type="entry name" value="SGNH"/>
</dbReference>
<feature type="transmembrane region" description="Helical" evidence="2">
    <location>
        <begin position="327"/>
        <end position="344"/>
    </location>
</feature>
<feature type="domain" description="SGNH" evidence="4">
    <location>
        <begin position="570"/>
        <end position="796"/>
    </location>
</feature>
<dbReference type="Pfam" id="PF19040">
    <property type="entry name" value="SGNH"/>
    <property type="match status" value="1"/>
</dbReference>
<feature type="transmembrane region" description="Helical" evidence="2">
    <location>
        <begin position="267"/>
        <end position="283"/>
    </location>
</feature>
<evidence type="ECO:0000259" key="4">
    <source>
        <dbReference type="Pfam" id="PF19040"/>
    </source>
</evidence>
<dbReference type="EMBL" id="STGW01000006">
    <property type="protein sequence ID" value="THV12931.1"/>
    <property type="molecule type" value="Genomic_DNA"/>
</dbReference>
<feature type="transmembrane region" description="Helical" evidence="2">
    <location>
        <begin position="154"/>
        <end position="174"/>
    </location>
</feature>
<evidence type="ECO:0000256" key="1">
    <source>
        <dbReference type="SAM" id="MobiDB-lite"/>
    </source>
</evidence>
<feature type="transmembrane region" description="Helical" evidence="2">
    <location>
        <begin position="195"/>
        <end position="215"/>
    </location>
</feature>
<keyword evidence="2" id="KW-0472">Membrane</keyword>
<dbReference type="PANTHER" id="PTHR23028:SF53">
    <property type="entry name" value="ACYL_TRANSF_3 DOMAIN-CONTAINING PROTEIN"/>
    <property type="match status" value="1"/>
</dbReference>